<keyword evidence="2 4" id="KW-0238">DNA-binding</keyword>
<accession>A0A455T7I0</accession>
<reference evidence="7" key="1">
    <citation type="submission" date="2018-12" db="EMBL/GenBank/DDBJ databases">
        <title>Novel natural products biosynthetic potential of the class Ktedonobacteria.</title>
        <authorList>
            <person name="Zheng Y."/>
            <person name="Saitou A."/>
            <person name="Wang C.M."/>
            <person name="Toyoda A."/>
            <person name="Minakuchi Y."/>
            <person name="Sekiguchi Y."/>
            <person name="Ueda K."/>
            <person name="Takano H."/>
            <person name="Sakai Y."/>
            <person name="Yokota A."/>
            <person name="Yabe S."/>
        </authorList>
    </citation>
    <scope>NUCLEOTIDE SEQUENCE</scope>
    <source>
        <strain evidence="7">A3-2</strain>
    </source>
</reference>
<dbReference type="Gene3D" id="1.10.150.130">
    <property type="match status" value="1"/>
</dbReference>
<dbReference type="Pfam" id="PF14659">
    <property type="entry name" value="Phage_int_SAM_3"/>
    <property type="match status" value="1"/>
</dbReference>
<keyword evidence="1" id="KW-0229">DNA integration</keyword>
<dbReference type="InterPro" id="IPR011010">
    <property type="entry name" value="DNA_brk_join_enz"/>
</dbReference>
<proteinExistence type="predicted"/>
<organism evidence="7">
    <name type="scientific">Thermogemmatispora argillosa</name>
    <dbReference type="NCBI Taxonomy" id="2045280"/>
    <lineage>
        <taxon>Bacteria</taxon>
        <taxon>Bacillati</taxon>
        <taxon>Chloroflexota</taxon>
        <taxon>Ktedonobacteria</taxon>
        <taxon>Thermogemmatisporales</taxon>
        <taxon>Thermogemmatisporaceae</taxon>
        <taxon>Thermogemmatispora</taxon>
    </lineage>
</organism>
<evidence type="ECO:0000256" key="4">
    <source>
        <dbReference type="PROSITE-ProRule" id="PRU01248"/>
    </source>
</evidence>
<dbReference type="InterPro" id="IPR013762">
    <property type="entry name" value="Integrase-like_cat_sf"/>
</dbReference>
<dbReference type="PANTHER" id="PTHR30349:SF91">
    <property type="entry name" value="INTA PROTEIN"/>
    <property type="match status" value="1"/>
</dbReference>
<evidence type="ECO:0000313" key="7">
    <source>
        <dbReference type="EMBL" id="BBH95174.1"/>
    </source>
</evidence>
<dbReference type="EMBL" id="AP019377">
    <property type="protein sequence ID" value="BBH95174.1"/>
    <property type="molecule type" value="Genomic_DNA"/>
</dbReference>
<dbReference type="AlphaFoldDB" id="A0A455T7I0"/>
<dbReference type="GO" id="GO:0015074">
    <property type="term" value="P:DNA integration"/>
    <property type="evidence" value="ECO:0007669"/>
    <property type="project" value="UniProtKB-KW"/>
</dbReference>
<dbReference type="CDD" id="cd01189">
    <property type="entry name" value="INT_ICEBs1_C_like"/>
    <property type="match status" value="1"/>
</dbReference>
<evidence type="ECO:0000259" key="6">
    <source>
        <dbReference type="PROSITE" id="PS51900"/>
    </source>
</evidence>
<dbReference type="PROSITE" id="PS51898">
    <property type="entry name" value="TYR_RECOMBINASE"/>
    <property type="match status" value="1"/>
</dbReference>
<evidence type="ECO:0000259" key="5">
    <source>
        <dbReference type="PROSITE" id="PS51898"/>
    </source>
</evidence>
<dbReference type="InterPro" id="IPR002104">
    <property type="entry name" value="Integrase_catalytic"/>
</dbReference>
<dbReference type="InterPro" id="IPR044068">
    <property type="entry name" value="CB"/>
</dbReference>
<dbReference type="Gene3D" id="1.10.443.10">
    <property type="entry name" value="Intergrase catalytic core"/>
    <property type="match status" value="1"/>
</dbReference>
<dbReference type="GO" id="GO:0003677">
    <property type="term" value="F:DNA binding"/>
    <property type="evidence" value="ECO:0007669"/>
    <property type="project" value="UniProtKB-UniRule"/>
</dbReference>
<dbReference type="SUPFAM" id="SSF56349">
    <property type="entry name" value="DNA breaking-rejoining enzymes"/>
    <property type="match status" value="1"/>
</dbReference>
<feature type="domain" description="Core-binding (CB)" evidence="6">
    <location>
        <begin position="69"/>
        <end position="151"/>
    </location>
</feature>
<dbReference type="InterPro" id="IPR010998">
    <property type="entry name" value="Integrase_recombinase_N"/>
</dbReference>
<dbReference type="PANTHER" id="PTHR30349">
    <property type="entry name" value="PHAGE INTEGRASE-RELATED"/>
    <property type="match status" value="1"/>
</dbReference>
<evidence type="ECO:0000256" key="1">
    <source>
        <dbReference type="ARBA" id="ARBA00022908"/>
    </source>
</evidence>
<sequence length="397" mass="46273">MKKRRRAQGEGSVFKRWDSQLHRYQWIAQITFKDGKQKQFRVKSEAEGVKLLRKLHREIEEGLMINRTMTVREYLEYWIEEVHKPTIKISSYIKYRKLIRTHILPQLGSIRLEQLSPQMVQKFYVQKLQALSPKTIRDIHGVLHRALQTAVDWKMLAWNVCDVVRPPRLGRAKRKALSLEEVHRLLEAARGHRLEPMIILALVTGMRRGELLALTWGDIDWKARSVEVCKTVEYFPHVGYVEDEPKTEAGKRHIILPVFAMELLKQHRAKQEEAKRVQSSKWQDHDLVFPNQRGGYLSPRYVEKTFGRLAKTAGLKVTFHSLRHTASTLLRSMGVDIKVIQAMLGHSSIQVTADIYSHVFPEMLGKAAEQWDLLWHQTTPQTDTQTDTEQTDHSEGR</sequence>
<evidence type="ECO:0000256" key="3">
    <source>
        <dbReference type="ARBA" id="ARBA00023172"/>
    </source>
</evidence>
<feature type="domain" description="Tyr recombinase" evidence="5">
    <location>
        <begin position="172"/>
        <end position="369"/>
    </location>
</feature>
<gene>
    <name evidence="7" type="ORF">KTA_33730</name>
</gene>
<dbReference type="Pfam" id="PF00589">
    <property type="entry name" value="Phage_integrase"/>
    <property type="match status" value="1"/>
</dbReference>
<name>A0A455T7I0_9CHLR</name>
<keyword evidence="3" id="KW-0233">DNA recombination</keyword>
<dbReference type="InterPro" id="IPR050090">
    <property type="entry name" value="Tyrosine_recombinase_XerCD"/>
</dbReference>
<dbReference type="InterPro" id="IPR004107">
    <property type="entry name" value="Integrase_SAM-like_N"/>
</dbReference>
<evidence type="ECO:0000256" key="2">
    <source>
        <dbReference type="ARBA" id="ARBA00023125"/>
    </source>
</evidence>
<dbReference type="GO" id="GO:0006310">
    <property type="term" value="P:DNA recombination"/>
    <property type="evidence" value="ECO:0007669"/>
    <property type="project" value="UniProtKB-KW"/>
</dbReference>
<protein>
    <submittedName>
        <fullName evidence="7">Site-specific integrase</fullName>
    </submittedName>
</protein>
<dbReference type="PROSITE" id="PS51900">
    <property type="entry name" value="CB"/>
    <property type="match status" value="1"/>
</dbReference>